<dbReference type="AlphaFoldDB" id="X5D9V1"/>
<reference evidence="1 3" key="1">
    <citation type="submission" date="2014-03" db="EMBL/GenBank/DDBJ databases">
        <title>Complete genome sequence of a deeply braunched marine Bacteroidia bacterium Draconibacterium orientale type strain FH5T.</title>
        <authorList>
            <person name="Li X."/>
            <person name="Wang X."/>
            <person name="Xie Z."/>
            <person name="Du Z."/>
            <person name="Chen G."/>
        </authorList>
    </citation>
    <scope>NUCLEOTIDE SEQUENCE [LARGE SCALE GENOMIC DNA]</scope>
    <source>
        <strain evidence="1 3">FH5</strain>
    </source>
</reference>
<organism evidence="2 4">
    <name type="scientific">Draconibacterium orientale</name>
    <dbReference type="NCBI Taxonomy" id="1168034"/>
    <lineage>
        <taxon>Bacteria</taxon>
        <taxon>Pseudomonadati</taxon>
        <taxon>Bacteroidota</taxon>
        <taxon>Bacteroidia</taxon>
        <taxon>Marinilabiliales</taxon>
        <taxon>Prolixibacteraceae</taxon>
        <taxon>Draconibacterium</taxon>
    </lineage>
</organism>
<dbReference type="OrthoDB" id="799013at2"/>
<gene>
    <name evidence="1" type="ORF">FH5T_08075</name>
    <name evidence="2" type="ORF">SAMN05444285_1485</name>
</gene>
<dbReference type="RefSeq" id="WP_051567710.1">
    <property type="nucleotide sequence ID" value="NZ_FOHT01000048.1"/>
</dbReference>
<dbReference type="HOGENOM" id="CLU_2492883_0_0_10"/>
<sequence>MKHRIIIEYLYRDAANYKLYEQAEIDNPNNLSLQEFEKWFRTQLIDDLYFVPHDFGLIKPQFSVYNPKLDHEWCELIELRLKKIAR</sequence>
<dbReference type="Proteomes" id="UP000023772">
    <property type="component" value="Chromosome"/>
</dbReference>
<evidence type="ECO:0000313" key="4">
    <source>
        <dbReference type="Proteomes" id="UP000181981"/>
    </source>
</evidence>
<dbReference type="Proteomes" id="UP000181981">
    <property type="component" value="Unassembled WGS sequence"/>
</dbReference>
<protein>
    <submittedName>
        <fullName evidence="2">Uncharacterized protein</fullName>
    </submittedName>
</protein>
<dbReference type="EMBL" id="FOHT01000048">
    <property type="protein sequence ID" value="SEU11574.1"/>
    <property type="molecule type" value="Genomic_DNA"/>
</dbReference>
<evidence type="ECO:0000313" key="2">
    <source>
        <dbReference type="EMBL" id="SEU11574.1"/>
    </source>
</evidence>
<proteinExistence type="predicted"/>
<reference evidence="2 4" key="2">
    <citation type="submission" date="2016-10" db="EMBL/GenBank/DDBJ databases">
        <authorList>
            <person name="de Groot N.N."/>
        </authorList>
    </citation>
    <scope>NUCLEOTIDE SEQUENCE [LARGE SCALE GENOMIC DNA]</scope>
    <source>
        <strain evidence="2 4">DSM 25947</strain>
    </source>
</reference>
<accession>X5D9V1</accession>
<dbReference type="KEGG" id="dori:FH5T_08075"/>
<dbReference type="STRING" id="1168034.FH5T_08075"/>
<name>X5D9V1_9BACT</name>
<evidence type="ECO:0000313" key="3">
    <source>
        <dbReference type="Proteomes" id="UP000023772"/>
    </source>
</evidence>
<keyword evidence="3" id="KW-1185">Reference proteome</keyword>
<dbReference type="EMBL" id="CP007451">
    <property type="protein sequence ID" value="AHW59568.1"/>
    <property type="molecule type" value="Genomic_DNA"/>
</dbReference>
<evidence type="ECO:0000313" key="1">
    <source>
        <dbReference type="EMBL" id="AHW59568.1"/>
    </source>
</evidence>